<dbReference type="InterPro" id="IPR048263">
    <property type="entry name" value="Arb2"/>
</dbReference>
<dbReference type="EMBL" id="JAGDFM010000039">
    <property type="protein sequence ID" value="KAG7389845.1"/>
    <property type="molecule type" value="Genomic_DNA"/>
</dbReference>
<dbReference type="GO" id="GO:0031048">
    <property type="term" value="P:regulatory ncRNA-mediated heterochromatin formation"/>
    <property type="evidence" value="ECO:0007669"/>
    <property type="project" value="TreeGrafter"/>
</dbReference>
<feature type="compositionally biased region" description="Polar residues" evidence="1">
    <location>
        <begin position="782"/>
        <end position="795"/>
    </location>
</feature>
<feature type="compositionally biased region" description="Basic residues" evidence="1">
    <location>
        <begin position="1"/>
        <end position="10"/>
    </location>
</feature>
<dbReference type="Pfam" id="PF22749">
    <property type="entry name" value="Arb2"/>
    <property type="match status" value="1"/>
</dbReference>
<dbReference type="AlphaFoldDB" id="A0A8T1W937"/>
<reference evidence="3" key="1">
    <citation type="submission" date="2021-02" db="EMBL/GenBank/DDBJ databases">
        <authorList>
            <person name="Palmer J.M."/>
        </authorList>
    </citation>
    <scope>NUCLEOTIDE SEQUENCE</scope>
    <source>
        <strain evidence="3">SCRP734</strain>
    </source>
</reference>
<name>A0A8T1W937_9STRA</name>
<comment type="caution">
    <text evidence="3">The sequence shown here is derived from an EMBL/GenBank/DDBJ whole genome shotgun (WGS) entry which is preliminary data.</text>
</comment>
<evidence type="ECO:0000313" key="3">
    <source>
        <dbReference type="EMBL" id="KAG7389845.1"/>
    </source>
</evidence>
<feature type="compositionally biased region" description="Acidic residues" evidence="1">
    <location>
        <begin position="664"/>
        <end position="681"/>
    </location>
</feature>
<dbReference type="Proteomes" id="UP000694044">
    <property type="component" value="Unassembled WGS sequence"/>
</dbReference>
<feature type="compositionally biased region" description="Low complexity" evidence="1">
    <location>
        <begin position="32"/>
        <end position="47"/>
    </location>
</feature>
<sequence>MASHWRHGRRDKSLPPTCVVDRQGPVPGQPARLGLLPPQSSLSRRSQMLAVRSDGRKPPTHPKAGSSPLPAAITPLHPESPAGAPPVPDRSEPLAIPQTGSKDKKPRSGSLGGFSGSFGSFGNLQRAGSAKRKSKMHAHMNSPQVVRTASGRRGSVGLASGASAEDSCVFVDNLIRGVQQQLRSQLGFREVVVATGEEAVASDTDSGRSRTLLAGSILNDSDSPSKDALQLEPQPWEATATSKRQLLYGKDVDRKYSDASHCSDCAKGTVYVSDGYESKQRLLVIVPYREAGIWSRSICMNQFDSDSDSGSMMSYLKKALSENYGVVIMNPAAQSCHPRAHVESAWDQLIAPLLSEVFIVAFSRGGQMVLHLLNYDNGLGVMQDRVKALALVEPSHYVSDSDTYFARRMLARRAVAWILNSEIDVGSKIPQGHARHGCVCVSAGTVPSNVLGSSGAYALEMVKSSVFGSFAARCGEAADITVNASKISACGICHRKLTMLNRRIPCSWCEVKYCSRCCEDKFVPAFGSWRVCSLCQSLPCLIDPRRKNRSAKNHTSPTAAAQERCSVFIRPTADDDDPVCLGDFEIVKLHHPWFKGLDWDSVERKGSLFEGQYALMEKHAKEYRTEDIFETYMNTVEVPIDTPASVKSSNDELFNDFAFNYMDGPDEEQRDVPEPDEEGDGENPLSPLSPSGSSERSSKPRPLTSKEDKMLDTFLSTNGSHFDLTLLRPNQATDFGVSACSSLSSTGTDGEVAEPVELLDDLETTEEGDEDSVTADKKKPSSPMTQPASPASNDGTDVDSEMTKTGSNSTNAAAETEAA</sequence>
<keyword evidence="4" id="KW-1185">Reference proteome</keyword>
<dbReference type="PANTHER" id="PTHR21357">
    <property type="entry name" value="FAM172 FAMILY PROTEIN HOMOLOG CG10038"/>
    <property type="match status" value="1"/>
</dbReference>
<keyword evidence="3" id="KW-0418">Kinase</keyword>
<dbReference type="OrthoDB" id="421951at2759"/>
<evidence type="ECO:0000259" key="2">
    <source>
        <dbReference type="Pfam" id="PF22749"/>
    </source>
</evidence>
<feature type="region of interest" description="Disordered" evidence="1">
    <location>
        <begin position="760"/>
        <end position="819"/>
    </location>
</feature>
<feature type="compositionally biased region" description="Basic residues" evidence="1">
    <location>
        <begin position="129"/>
        <end position="138"/>
    </location>
</feature>
<dbReference type="InterPro" id="IPR053858">
    <property type="entry name" value="Arb2_dom"/>
</dbReference>
<dbReference type="GO" id="GO:0005634">
    <property type="term" value="C:nucleus"/>
    <property type="evidence" value="ECO:0007669"/>
    <property type="project" value="TreeGrafter"/>
</dbReference>
<keyword evidence="3" id="KW-0808">Transferase</keyword>
<protein>
    <submittedName>
        <fullName evidence="3">Ribosomal protein S6 kinase alpha-5</fullName>
    </submittedName>
</protein>
<dbReference type="PANTHER" id="PTHR21357:SF4">
    <property type="entry name" value="FAM172 FAMILY PROTEIN HOMOLOG CG10038"/>
    <property type="match status" value="1"/>
</dbReference>
<organism evidence="3 4">
    <name type="scientific">Phytophthora pseudosyringae</name>
    <dbReference type="NCBI Taxonomy" id="221518"/>
    <lineage>
        <taxon>Eukaryota</taxon>
        <taxon>Sar</taxon>
        <taxon>Stramenopiles</taxon>
        <taxon>Oomycota</taxon>
        <taxon>Peronosporomycetes</taxon>
        <taxon>Peronosporales</taxon>
        <taxon>Peronosporaceae</taxon>
        <taxon>Phytophthora</taxon>
    </lineage>
</organism>
<feature type="compositionally biased region" description="Low complexity" evidence="1">
    <location>
        <begin position="807"/>
        <end position="819"/>
    </location>
</feature>
<gene>
    <name evidence="3" type="primary">RPS6KA5_1</name>
    <name evidence="3" type="ORF">PHYPSEUDO_009358</name>
</gene>
<evidence type="ECO:0000313" key="4">
    <source>
        <dbReference type="Proteomes" id="UP000694044"/>
    </source>
</evidence>
<dbReference type="CDD" id="cd00065">
    <property type="entry name" value="FYVE_like_SF"/>
    <property type="match status" value="1"/>
</dbReference>
<dbReference type="GO" id="GO:0016301">
    <property type="term" value="F:kinase activity"/>
    <property type="evidence" value="ECO:0007669"/>
    <property type="project" value="UniProtKB-KW"/>
</dbReference>
<proteinExistence type="predicted"/>
<feature type="compositionally biased region" description="Acidic residues" evidence="1">
    <location>
        <begin position="760"/>
        <end position="773"/>
    </location>
</feature>
<feature type="region of interest" description="Disordered" evidence="1">
    <location>
        <begin position="1"/>
        <end position="152"/>
    </location>
</feature>
<feature type="region of interest" description="Disordered" evidence="1">
    <location>
        <begin position="216"/>
        <end position="235"/>
    </location>
</feature>
<evidence type="ECO:0000256" key="1">
    <source>
        <dbReference type="SAM" id="MobiDB-lite"/>
    </source>
</evidence>
<dbReference type="GO" id="GO:0035197">
    <property type="term" value="F:siRNA binding"/>
    <property type="evidence" value="ECO:0007669"/>
    <property type="project" value="TreeGrafter"/>
</dbReference>
<accession>A0A8T1W937</accession>
<feature type="region of interest" description="Disordered" evidence="1">
    <location>
        <begin position="657"/>
        <end position="707"/>
    </location>
</feature>
<feature type="domain" description="Arb2" evidence="2">
    <location>
        <begin position="269"/>
        <end position="333"/>
    </location>
</feature>
<feature type="compositionally biased region" description="Low complexity" evidence="1">
    <location>
        <begin position="682"/>
        <end position="695"/>
    </location>
</feature>